<dbReference type="EMBL" id="CP074405">
    <property type="protein sequence ID" value="QVI62830.1"/>
    <property type="molecule type" value="Genomic_DNA"/>
</dbReference>
<evidence type="ECO:0000313" key="4">
    <source>
        <dbReference type="Proteomes" id="UP000677804"/>
    </source>
</evidence>
<dbReference type="RefSeq" id="WP_207341935.1">
    <property type="nucleotide sequence ID" value="NZ_CP074405.1"/>
</dbReference>
<keyword evidence="2" id="KW-0472">Membrane</keyword>
<keyword evidence="4" id="KW-1185">Reference proteome</keyword>
<evidence type="ECO:0000256" key="1">
    <source>
        <dbReference type="SAM" id="MobiDB-lite"/>
    </source>
</evidence>
<evidence type="ECO:0000256" key="2">
    <source>
        <dbReference type="SAM" id="Phobius"/>
    </source>
</evidence>
<gene>
    <name evidence="3" type="ORF">KG103_02505</name>
</gene>
<sequence>MLDQEQLVSWGWIRLVGLAATAIMTAFAIVHYNLRMVRTWAKRTGFQSDDILLARDRAIAGYEEIPLDDDEPPAALSPPTAA</sequence>
<name>A0ABX8D7K3_9CELL</name>
<reference evidence="3 4" key="1">
    <citation type="submission" date="2021-05" db="EMBL/GenBank/DDBJ databases">
        <title>Novel species in genus Cellulomonas.</title>
        <authorList>
            <person name="Zhang G."/>
        </authorList>
    </citation>
    <scope>NUCLEOTIDE SEQUENCE [LARGE SCALE GENOMIC DNA]</scope>
    <source>
        <strain evidence="4">zg-ZUI222</strain>
    </source>
</reference>
<keyword evidence="2" id="KW-1133">Transmembrane helix</keyword>
<protein>
    <submittedName>
        <fullName evidence="3">Uncharacterized protein</fullName>
    </submittedName>
</protein>
<feature type="transmembrane region" description="Helical" evidence="2">
    <location>
        <begin position="12"/>
        <end position="34"/>
    </location>
</feature>
<accession>A0ABX8D7K3</accession>
<organism evidence="3 4">
    <name type="scientific">Cellulomonas wangleii</name>
    <dbReference type="NCBI Taxonomy" id="2816956"/>
    <lineage>
        <taxon>Bacteria</taxon>
        <taxon>Bacillati</taxon>
        <taxon>Actinomycetota</taxon>
        <taxon>Actinomycetes</taxon>
        <taxon>Micrococcales</taxon>
        <taxon>Cellulomonadaceae</taxon>
        <taxon>Cellulomonas</taxon>
    </lineage>
</organism>
<proteinExistence type="predicted"/>
<keyword evidence="2" id="KW-0812">Transmembrane</keyword>
<feature type="region of interest" description="Disordered" evidence="1">
    <location>
        <begin position="63"/>
        <end position="82"/>
    </location>
</feature>
<dbReference type="Proteomes" id="UP000677804">
    <property type="component" value="Chromosome"/>
</dbReference>
<evidence type="ECO:0000313" key="3">
    <source>
        <dbReference type="EMBL" id="QVI62830.1"/>
    </source>
</evidence>